<reference evidence="3" key="1">
    <citation type="journal article" date="2015" name="Genome Announc.">
        <title>Draft genome sequence of the fungus Penicillium brasilianum MG11.</title>
        <authorList>
            <person name="Horn F."/>
            <person name="Linde J."/>
            <person name="Mattern D.J."/>
            <person name="Walther G."/>
            <person name="Guthke R."/>
            <person name="Brakhage A.A."/>
            <person name="Valiante V."/>
        </authorList>
    </citation>
    <scope>NUCLEOTIDE SEQUENCE [LARGE SCALE GENOMIC DNA]</scope>
    <source>
        <strain evidence="3">MG11</strain>
    </source>
</reference>
<feature type="compositionally biased region" description="Acidic residues" evidence="1">
    <location>
        <begin position="280"/>
        <end position="289"/>
    </location>
</feature>
<sequence length="311" mass="34270">MGASDDSSFFLYGVGERPEALTLGSLVLEKYWQPMNARHYTHEQLSEKDLQQHAYTTHADNLVFHGSSRISPSVGVEGGDIVNLGLAYNKEAERVVVAEKGTRMILKDPEEFLTTNVLAKPQAQQKLKLWLSAAHSSYVLNFKFARRPKVWLLTGLYLLEKTRTMVSTGHSADISAGVSSAIVGLLSGVPVGGSVSLGVGSSWEMAMEVADPHVWAAQFRLLDARFIKMGKGGVDGVKLPMTMGLYRDVMSVRTARGVQDNSVELGLEKEEGVDAKEASPEDQESEELQEYEKRLEQAIKVFETAPKHFLQ</sequence>
<dbReference type="Proteomes" id="UP000042958">
    <property type="component" value="Unassembled WGS sequence"/>
</dbReference>
<dbReference type="STRING" id="104259.A0A0F7TUG2"/>
<gene>
    <name evidence="2" type="ORF">PMG11_08887</name>
</gene>
<feature type="compositionally biased region" description="Basic and acidic residues" evidence="1">
    <location>
        <begin position="269"/>
        <end position="279"/>
    </location>
</feature>
<name>A0A0F7TUG2_PENBI</name>
<evidence type="ECO:0000313" key="2">
    <source>
        <dbReference type="EMBL" id="CEJ60309.1"/>
    </source>
</evidence>
<dbReference type="AlphaFoldDB" id="A0A0F7TUG2"/>
<dbReference type="EMBL" id="CDHK01000008">
    <property type="protein sequence ID" value="CEJ60309.1"/>
    <property type="molecule type" value="Genomic_DNA"/>
</dbReference>
<proteinExistence type="predicted"/>
<evidence type="ECO:0000256" key="1">
    <source>
        <dbReference type="SAM" id="MobiDB-lite"/>
    </source>
</evidence>
<accession>A0A0F7TUG2</accession>
<evidence type="ECO:0000313" key="3">
    <source>
        <dbReference type="Proteomes" id="UP000042958"/>
    </source>
</evidence>
<dbReference type="OrthoDB" id="4670414at2759"/>
<organism evidence="2 3">
    <name type="scientific">Penicillium brasilianum</name>
    <dbReference type="NCBI Taxonomy" id="104259"/>
    <lineage>
        <taxon>Eukaryota</taxon>
        <taxon>Fungi</taxon>
        <taxon>Dikarya</taxon>
        <taxon>Ascomycota</taxon>
        <taxon>Pezizomycotina</taxon>
        <taxon>Eurotiomycetes</taxon>
        <taxon>Eurotiomycetidae</taxon>
        <taxon>Eurotiales</taxon>
        <taxon>Aspergillaceae</taxon>
        <taxon>Penicillium</taxon>
    </lineage>
</organism>
<protein>
    <submittedName>
        <fullName evidence="2">Uncharacterized protein</fullName>
    </submittedName>
</protein>
<keyword evidence="3" id="KW-1185">Reference proteome</keyword>
<feature type="region of interest" description="Disordered" evidence="1">
    <location>
        <begin position="269"/>
        <end position="290"/>
    </location>
</feature>